<dbReference type="AlphaFoldDB" id="A0A2L2T5Q3"/>
<reference evidence="2" key="1">
    <citation type="submission" date="2014-10" db="EMBL/GenBank/DDBJ databases">
        <authorList>
            <person name="King R."/>
        </authorList>
    </citation>
    <scope>NUCLEOTIDE SEQUENCE [LARGE SCALE GENOMIC DNA]</scope>
    <source>
        <strain evidence="2">A3/5</strain>
    </source>
</reference>
<proteinExistence type="predicted"/>
<name>A0A2L2T5Q3_9HYPO</name>
<sequence length="203" mass="23132">MAAPPVLKAIVPPRYMPFDRINHVSADNDQLFSLIEELEHHVDSATGFHKLNNTLSQHHDFKNNPIACPLCQEDDTIADPKVETFDAKFARLIVTTSQPPPYTFCVGSGADINSTLVEAVANIVKKKIEPWLTKRLDTAATELKTTVEEHFQWQVTVETQNFLHHHVPEIEGKIEPNAERIKSKLEPEITQKLTRLWPLLRMR</sequence>
<accession>A0A2L2T5Q3</accession>
<evidence type="ECO:0000313" key="1">
    <source>
        <dbReference type="EMBL" id="CEI41121.1"/>
    </source>
</evidence>
<keyword evidence="2" id="KW-1185">Reference proteome</keyword>
<dbReference type="EMBL" id="LN649232">
    <property type="protein sequence ID" value="CEI41121.1"/>
    <property type="molecule type" value="Genomic_DNA"/>
</dbReference>
<organism evidence="1 2">
    <name type="scientific">Fusarium venenatum</name>
    <dbReference type="NCBI Taxonomy" id="56646"/>
    <lineage>
        <taxon>Eukaryota</taxon>
        <taxon>Fungi</taxon>
        <taxon>Dikarya</taxon>
        <taxon>Ascomycota</taxon>
        <taxon>Pezizomycotina</taxon>
        <taxon>Sordariomycetes</taxon>
        <taxon>Hypocreomycetidae</taxon>
        <taxon>Hypocreales</taxon>
        <taxon>Nectriaceae</taxon>
        <taxon>Fusarium</taxon>
    </lineage>
</organism>
<dbReference type="Proteomes" id="UP000245910">
    <property type="component" value="Chromosome IIII"/>
</dbReference>
<protein>
    <submittedName>
        <fullName evidence="1">Uncharacterized protein</fullName>
    </submittedName>
</protein>
<evidence type="ECO:0000313" key="2">
    <source>
        <dbReference type="Proteomes" id="UP000245910"/>
    </source>
</evidence>